<evidence type="ECO:0000313" key="1">
    <source>
        <dbReference type="Proteomes" id="UP000887574"/>
    </source>
</evidence>
<reference evidence="2" key="1">
    <citation type="submission" date="2022-11" db="UniProtKB">
        <authorList>
            <consortium name="WormBaseParasite"/>
        </authorList>
    </citation>
    <scope>IDENTIFICATION</scope>
</reference>
<accession>A0A915D2B4</accession>
<dbReference type="AlphaFoldDB" id="A0A915D2B4"/>
<proteinExistence type="predicted"/>
<dbReference type="Proteomes" id="UP000887574">
    <property type="component" value="Unplaced"/>
</dbReference>
<name>A0A915D2B4_9BILA</name>
<keyword evidence="1" id="KW-1185">Reference proteome</keyword>
<sequence length="72" mass="8178">MISQKASSFLVLQAYPDSEPFKSSRIRAIRVIQTLSPPSNPDCEHFKLSRLRTLQVIQTPNPSNHPDSEPFK</sequence>
<protein>
    <submittedName>
        <fullName evidence="2">Uncharacterized protein</fullName>
    </submittedName>
</protein>
<organism evidence="1 2">
    <name type="scientific">Ditylenchus dipsaci</name>
    <dbReference type="NCBI Taxonomy" id="166011"/>
    <lineage>
        <taxon>Eukaryota</taxon>
        <taxon>Metazoa</taxon>
        <taxon>Ecdysozoa</taxon>
        <taxon>Nematoda</taxon>
        <taxon>Chromadorea</taxon>
        <taxon>Rhabditida</taxon>
        <taxon>Tylenchina</taxon>
        <taxon>Tylenchomorpha</taxon>
        <taxon>Sphaerularioidea</taxon>
        <taxon>Anguinidae</taxon>
        <taxon>Anguininae</taxon>
        <taxon>Ditylenchus</taxon>
    </lineage>
</organism>
<evidence type="ECO:0000313" key="2">
    <source>
        <dbReference type="WBParaSite" id="jg15097"/>
    </source>
</evidence>
<dbReference type="WBParaSite" id="jg15097">
    <property type="protein sequence ID" value="jg15097"/>
    <property type="gene ID" value="jg15097"/>
</dbReference>